<reference evidence="3" key="1">
    <citation type="journal article" date="2024" name="Algal Res.">
        <title>Biochemical, toxicological and genomic investigation of a high-biomass producing Limnothrix strain isolated from Italian shallow drinking water reservoir.</title>
        <authorList>
            <person name="Simonazzi M."/>
            <person name="Shishido T.K."/>
            <person name="Delbaje E."/>
            <person name="Wahlsten M."/>
            <person name="Fewer D.P."/>
            <person name="Sivonen K."/>
            <person name="Pezzolesi L."/>
            <person name="Pistocchi R."/>
        </authorList>
    </citation>
    <scope>NUCLEOTIDE SEQUENCE [LARGE SCALE GENOMIC DNA]</scope>
    <source>
        <strain evidence="3">LRLZ20PSL1</strain>
    </source>
</reference>
<dbReference type="RefSeq" id="WP_099535395.1">
    <property type="nucleotide sequence ID" value="NZ_JAZAQF010000001.1"/>
</dbReference>
<evidence type="ECO:0000256" key="1">
    <source>
        <dbReference type="SAM" id="MobiDB-lite"/>
    </source>
</evidence>
<name>A0ABW7C5T8_9CYAN</name>
<keyword evidence="3" id="KW-1185">Reference proteome</keyword>
<feature type="region of interest" description="Disordered" evidence="1">
    <location>
        <begin position="27"/>
        <end position="47"/>
    </location>
</feature>
<dbReference type="Proteomes" id="UP001604335">
    <property type="component" value="Unassembled WGS sequence"/>
</dbReference>
<proteinExistence type="predicted"/>
<evidence type="ECO:0000313" key="2">
    <source>
        <dbReference type="EMBL" id="MFG3816032.1"/>
    </source>
</evidence>
<organism evidence="2 3">
    <name type="scientific">Limnothrix redekei LRLZ20PSL1</name>
    <dbReference type="NCBI Taxonomy" id="3112953"/>
    <lineage>
        <taxon>Bacteria</taxon>
        <taxon>Bacillati</taxon>
        <taxon>Cyanobacteriota</taxon>
        <taxon>Cyanophyceae</taxon>
        <taxon>Pseudanabaenales</taxon>
        <taxon>Pseudanabaenaceae</taxon>
        <taxon>Limnothrix</taxon>
    </lineage>
</organism>
<sequence length="64" mass="7743">MTQRTFPDRFHSWDDAIDLRKIVVDKRSRKRSNAAKSRRRNRRSENGLLSSQLRHSWESMADWV</sequence>
<dbReference type="EMBL" id="JAZAQF010000001">
    <property type="protein sequence ID" value="MFG3816032.1"/>
    <property type="molecule type" value="Genomic_DNA"/>
</dbReference>
<evidence type="ECO:0000313" key="3">
    <source>
        <dbReference type="Proteomes" id="UP001604335"/>
    </source>
</evidence>
<comment type="caution">
    <text evidence="2">The sequence shown here is derived from an EMBL/GenBank/DDBJ whole genome shotgun (WGS) entry which is preliminary data.</text>
</comment>
<gene>
    <name evidence="2" type="ORF">VPK24_00155</name>
</gene>
<protein>
    <submittedName>
        <fullName evidence="2">Uncharacterized protein</fullName>
    </submittedName>
</protein>
<feature type="compositionally biased region" description="Basic residues" evidence="1">
    <location>
        <begin position="27"/>
        <end position="42"/>
    </location>
</feature>
<accession>A0ABW7C5T8</accession>